<evidence type="ECO:0000313" key="2">
    <source>
        <dbReference type="EMBL" id="KAH9809173.1"/>
    </source>
</evidence>
<dbReference type="AlphaFoldDB" id="A0A9W7VXN3"/>
<dbReference type="Proteomes" id="UP001138500">
    <property type="component" value="Unassembled WGS sequence"/>
</dbReference>
<protein>
    <submittedName>
        <fullName evidence="2">Uncharacterized protein</fullName>
    </submittedName>
</protein>
<reference evidence="2 3" key="1">
    <citation type="journal article" date="2018" name="IMA Fungus">
        <title>IMA Genome-F 10: Nine draft genome sequences of Claviceps purpurea s.lat., including C. arundinis, C. humidiphila, and C. cf. spartinae, pseudomolecules for the pitch canker pathogen Fusarium circinatum, draft genome of Davidsoniella eucalypti, Grosmannia galeiformis, Quambalaria eucalypti, and Teratosphaeria destructans.</title>
        <authorList>
            <person name="Wingfield B.D."/>
            <person name="Liu M."/>
            <person name="Nguyen H.D."/>
            <person name="Lane F.A."/>
            <person name="Morgan S.W."/>
            <person name="De Vos L."/>
            <person name="Wilken P.M."/>
            <person name="Duong T.A."/>
            <person name="Aylward J."/>
            <person name="Coetzee M.P."/>
            <person name="Dadej K."/>
            <person name="De Beer Z.W."/>
            <person name="Findlay W."/>
            <person name="Havenga M."/>
            <person name="Kolarik M."/>
            <person name="Menzies J.G."/>
            <person name="Naidoo K."/>
            <person name="Pochopski O."/>
            <person name="Shoukouhi P."/>
            <person name="Santana Q.C."/>
            <person name="Seifert K.A."/>
            <person name="Soal N."/>
            <person name="Steenkamp E.T."/>
            <person name="Tatham C.T."/>
            <person name="van der Nest M.A."/>
            <person name="Wingfield M.J."/>
        </authorList>
    </citation>
    <scope>NUCLEOTIDE SEQUENCE [LARGE SCALE GENOMIC DNA]</scope>
    <source>
        <strain evidence="2">CMW44962</strain>
    </source>
</reference>
<evidence type="ECO:0000256" key="1">
    <source>
        <dbReference type="SAM" id="MobiDB-lite"/>
    </source>
</evidence>
<evidence type="ECO:0000313" key="3">
    <source>
        <dbReference type="Proteomes" id="UP001138500"/>
    </source>
</evidence>
<feature type="region of interest" description="Disordered" evidence="1">
    <location>
        <begin position="189"/>
        <end position="236"/>
    </location>
</feature>
<feature type="compositionally biased region" description="Low complexity" evidence="1">
    <location>
        <begin position="196"/>
        <end position="236"/>
    </location>
</feature>
<dbReference type="EMBL" id="RIBY02002578">
    <property type="protein sequence ID" value="KAH9809173.1"/>
    <property type="molecule type" value="Genomic_DNA"/>
</dbReference>
<dbReference type="OrthoDB" id="10347483at2759"/>
<organism evidence="2 3">
    <name type="scientific">Teratosphaeria destructans</name>
    <dbReference type="NCBI Taxonomy" id="418781"/>
    <lineage>
        <taxon>Eukaryota</taxon>
        <taxon>Fungi</taxon>
        <taxon>Dikarya</taxon>
        <taxon>Ascomycota</taxon>
        <taxon>Pezizomycotina</taxon>
        <taxon>Dothideomycetes</taxon>
        <taxon>Dothideomycetidae</taxon>
        <taxon>Mycosphaerellales</taxon>
        <taxon>Teratosphaeriaceae</taxon>
        <taxon>Teratosphaeria</taxon>
    </lineage>
</organism>
<reference evidence="2 3" key="2">
    <citation type="journal article" date="2021" name="Curr. Genet.">
        <title>Genetic response to nitrogen starvation in the aggressive Eucalyptus foliar pathogen Teratosphaeria destructans.</title>
        <authorList>
            <person name="Havenga M."/>
            <person name="Wingfield B.D."/>
            <person name="Wingfield M.J."/>
            <person name="Dreyer L.L."/>
            <person name="Roets F."/>
            <person name="Aylward J."/>
        </authorList>
    </citation>
    <scope>NUCLEOTIDE SEQUENCE [LARGE SCALE GENOMIC DNA]</scope>
    <source>
        <strain evidence="2">CMW44962</strain>
    </source>
</reference>
<accession>A0A9W7VXN3</accession>
<keyword evidence="3" id="KW-1185">Reference proteome</keyword>
<gene>
    <name evidence="2" type="ORF">Tdes44962_MAKER06200</name>
</gene>
<sequence length="270" mass="29500">MSTCTYFRLFISTRIAVDEPSFGVTLGPMLRAQRDSPPYWPTHKMDQSFTTQFQHFKDAGWFCVDNLAPESIGMIAQRVKRSIMYRNGRQREIPEPVVLTVWSVEEDIVWDRTSTIERVFAVLAYGSLSADLIGTHWMWSHISVAGALVDQKFWIPLLGLTSRMRSGQQVNAGAKACFDRSDSLDVNGSVPRTHTSLSSAPSSPSLASAPSGPSSPSLASAPSVSSSPSLSSPSTASPVLLWPGWEWDLPSTAAAFQGLVAELESQFDSL</sequence>
<name>A0A9W7VXN3_9PEZI</name>
<comment type="caution">
    <text evidence="2">The sequence shown here is derived from an EMBL/GenBank/DDBJ whole genome shotgun (WGS) entry which is preliminary data.</text>
</comment>
<proteinExistence type="predicted"/>